<proteinExistence type="inferred from homology"/>
<dbReference type="GO" id="GO:0009086">
    <property type="term" value="P:methionine biosynthetic process"/>
    <property type="evidence" value="ECO:0007669"/>
    <property type="project" value="UniProtKB-KW"/>
</dbReference>
<dbReference type="UniPathway" id="UPA00051">
    <property type="reaction ID" value="UER00465"/>
</dbReference>
<dbReference type="PANTHER" id="PTHR43331:SF1">
    <property type="entry name" value="HOMOSERINE DEHYDROGENASE"/>
    <property type="match status" value="1"/>
</dbReference>
<evidence type="ECO:0000256" key="4">
    <source>
        <dbReference type="ARBA" id="ARBA00013213"/>
    </source>
</evidence>
<dbReference type="UniPathway" id="UPA00050">
    <property type="reaction ID" value="UER00063"/>
</dbReference>
<evidence type="ECO:0000256" key="7">
    <source>
        <dbReference type="ARBA" id="ARBA00022697"/>
    </source>
</evidence>
<dbReference type="Gene3D" id="3.40.50.720">
    <property type="entry name" value="NAD(P)-binding Rossmann-like Domain"/>
    <property type="match status" value="1"/>
</dbReference>
<dbReference type="PROSITE" id="PS01042">
    <property type="entry name" value="HOMOSER_DHGENASE"/>
    <property type="match status" value="1"/>
</dbReference>
<protein>
    <recommendedName>
        <fullName evidence="5">Homoserine dehydrogenase</fullName>
        <ecNumber evidence="4">1.1.1.3</ecNumber>
    </recommendedName>
</protein>
<dbReference type="FunFam" id="3.30.360.10:FF:000005">
    <property type="entry name" value="Homoserine dehydrogenase"/>
    <property type="match status" value="1"/>
</dbReference>
<evidence type="ECO:0000256" key="5">
    <source>
        <dbReference type="ARBA" id="ARBA00013376"/>
    </source>
</evidence>
<evidence type="ECO:0000256" key="3">
    <source>
        <dbReference type="ARBA" id="ARBA00006753"/>
    </source>
</evidence>
<dbReference type="PIRSF" id="PIRSF036497">
    <property type="entry name" value="HDH_short"/>
    <property type="match status" value="1"/>
</dbReference>
<evidence type="ECO:0000256" key="2">
    <source>
        <dbReference type="ARBA" id="ARBA00005062"/>
    </source>
</evidence>
<dbReference type="GO" id="GO:0009088">
    <property type="term" value="P:threonine biosynthetic process"/>
    <property type="evidence" value="ECO:0007669"/>
    <property type="project" value="UniProtKB-UniPathway"/>
</dbReference>
<gene>
    <name evidence="14" type="ordered locus">Mfer_0421</name>
</gene>
<feature type="domain" description="Homoserine dehydrogenase catalytic" evidence="12">
    <location>
        <begin position="157"/>
        <end position="330"/>
    </location>
</feature>
<name>E3GY40_METFV</name>
<dbReference type="InterPro" id="IPR036291">
    <property type="entry name" value="NAD(P)-bd_dom_sf"/>
</dbReference>
<keyword evidence="15" id="KW-1185">Reference proteome</keyword>
<dbReference type="Pfam" id="PF03447">
    <property type="entry name" value="NAD_binding_3"/>
    <property type="match status" value="1"/>
</dbReference>
<dbReference type="AlphaFoldDB" id="E3GY40"/>
<keyword evidence="9" id="KW-0486">Methionine biosynthesis</keyword>
<feature type="binding site" evidence="11">
    <location>
        <begin position="7"/>
        <end position="12"/>
    </location>
    <ligand>
        <name>NADP(+)</name>
        <dbReference type="ChEBI" id="CHEBI:58349"/>
    </ligand>
</feature>
<dbReference type="EMBL" id="CP002278">
    <property type="protein sequence ID" value="ADP77222.1"/>
    <property type="molecule type" value="Genomic_DNA"/>
</dbReference>
<dbReference type="SUPFAM" id="SSF55347">
    <property type="entry name" value="Glyceraldehyde-3-phosphate dehydrogenase-like, C-terminal domain"/>
    <property type="match status" value="1"/>
</dbReference>
<keyword evidence="8 14" id="KW-0560">Oxidoreductase</keyword>
<dbReference type="OrthoDB" id="4488at2157"/>
<evidence type="ECO:0000313" key="15">
    <source>
        <dbReference type="Proteomes" id="UP000002315"/>
    </source>
</evidence>
<keyword evidence="7" id="KW-0791">Threonine biosynthesis</keyword>
<sequence>MRLCLVGFGSVGQGVAEALLLKNKFLKKRYGLNVKVVAVADSSGAALNQNGLNLEKLLKIKQKTGKVSNYPNYGVEGVTALEVLDEIDYDCLVEMTPTNITDGEPARKLTIKAIKDGKDVVTSNKGHLALYFPKLMKIAKKNNVKFKFEASVGGAMPIINFAKYNLPSCSIESIIGILNGTTNFILSRMASEGSSYEQALKEAQELGIAETDPTYDVEGIDAACKSVILANSIMELNCTLEDVDITGITNITPEAIDLAKDEGYLIKLIAEISKDRMEVSPRLVDKNSPLAVDGTLNVAMLKTDLAKNITVMGRGAGPLETASAILTDIINIWREK</sequence>
<dbReference type="Gene3D" id="3.30.360.10">
    <property type="entry name" value="Dihydrodipicolinate Reductase, domain 2"/>
    <property type="match status" value="1"/>
</dbReference>
<dbReference type="NCBIfam" id="NF004976">
    <property type="entry name" value="PRK06349.1"/>
    <property type="match status" value="1"/>
</dbReference>
<feature type="binding site" evidence="11">
    <location>
        <position position="125"/>
    </location>
    <ligand>
        <name>NADPH</name>
        <dbReference type="ChEBI" id="CHEBI:57783"/>
    </ligand>
</feature>
<dbReference type="SUPFAM" id="SSF51735">
    <property type="entry name" value="NAD(P)-binding Rossmann-fold domains"/>
    <property type="match status" value="1"/>
</dbReference>
<comment type="similarity">
    <text evidence="3">Belongs to the homoserine dehydrogenase family.</text>
</comment>
<dbReference type="KEGG" id="mfv:Mfer_0421"/>
<evidence type="ECO:0000256" key="1">
    <source>
        <dbReference type="ARBA" id="ARBA00005056"/>
    </source>
</evidence>
<evidence type="ECO:0000259" key="12">
    <source>
        <dbReference type="Pfam" id="PF00742"/>
    </source>
</evidence>
<dbReference type="InterPro" id="IPR001342">
    <property type="entry name" value="HDH_cat"/>
</dbReference>
<accession>E3GY40</accession>
<comment type="pathway">
    <text evidence="2">Amino-acid biosynthesis; L-methionine biosynthesis via de novo pathway; L-homoserine from L-aspartate: step 3/3.</text>
</comment>
<feature type="active site" description="Proton donor" evidence="10">
    <location>
        <position position="225"/>
    </location>
</feature>
<dbReference type="EC" id="1.1.1.3" evidence="4"/>
<evidence type="ECO:0000256" key="6">
    <source>
        <dbReference type="ARBA" id="ARBA00022605"/>
    </source>
</evidence>
<comment type="pathway">
    <text evidence="1">Amino-acid biosynthesis; L-threonine biosynthesis; L-threonine from L-aspartate: step 3/5.</text>
</comment>
<dbReference type="InterPro" id="IPR019811">
    <property type="entry name" value="HDH_CS"/>
</dbReference>
<dbReference type="PANTHER" id="PTHR43331">
    <property type="entry name" value="HOMOSERINE DEHYDROGENASE"/>
    <property type="match status" value="1"/>
</dbReference>
<organism evidence="14 15">
    <name type="scientific">Methanothermus fervidus (strain ATCC 43054 / DSM 2088 / JCM 10308 / V24 S)</name>
    <dbReference type="NCBI Taxonomy" id="523846"/>
    <lineage>
        <taxon>Archaea</taxon>
        <taxon>Methanobacteriati</taxon>
        <taxon>Methanobacteriota</taxon>
        <taxon>Methanomada group</taxon>
        <taxon>Methanobacteria</taxon>
        <taxon>Methanobacteriales</taxon>
        <taxon>Methanothermaceae</taxon>
        <taxon>Methanothermus</taxon>
    </lineage>
</organism>
<evidence type="ECO:0000313" key="14">
    <source>
        <dbReference type="EMBL" id="ADP77222.1"/>
    </source>
</evidence>
<dbReference type="InterPro" id="IPR005106">
    <property type="entry name" value="Asp/hSer_DH_NAD-bd"/>
</dbReference>
<dbReference type="NCBIfam" id="NF004912">
    <property type="entry name" value="PRK06270.1"/>
    <property type="match status" value="1"/>
</dbReference>
<dbReference type="Proteomes" id="UP000002315">
    <property type="component" value="Chromosome"/>
</dbReference>
<dbReference type="HOGENOM" id="CLU_009116_1_2_2"/>
<keyword evidence="6" id="KW-0028">Amino-acid biosynthesis</keyword>
<evidence type="ECO:0000256" key="11">
    <source>
        <dbReference type="PIRSR" id="PIRSR036497-2"/>
    </source>
</evidence>
<feature type="binding site" evidence="11">
    <location>
        <position position="210"/>
    </location>
    <ligand>
        <name>L-homoserine</name>
        <dbReference type="ChEBI" id="CHEBI:57476"/>
    </ligand>
</feature>
<evidence type="ECO:0000259" key="13">
    <source>
        <dbReference type="Pfam" id="PF03447"/>
    </source>
</evidence>
<evidence type="ECO:0000256" key="8">
    <source>
        <dbReference type="ARBA" id="ARBA00023002"/>
    </source>
</evidence>
<feature type="binding site" evidence="11">
    <location>
        <position position="101"/>
    </location>
    <ligand>
        <name>NADPH</name>
        <dbReference type="ChEBI" id="CHEBI:57783"/>
    </ligand>
</feature>
<dbReference type="STRING" id="523846.Mfer_0421"/>
<dbReference type="InterPro" id="IPR022697">
    <property type="entry name" value="HDH_short"/>
</dbReference>
<dbReference type="GO" id="GO:0004412">
    <property type="term" value="F:homoserine dehydrogenase activity"/>
    <property type="evidence" value="ECO:0007669"/>
    <property type="project" value="UniProtKB-EC"/>
</dbReference>
<feature type="domain" description="Aspartate/homoserine dehydrogenase NAD-binding" evidence="13">
    <location>
        <begin position="7"/>
        <end position="149"/>
    </location>
</feature>
<keyword evidence="11" id="KW-0521">NADP</keyword>
<dbReference type="FunFam" id="3.40.50.720:FF:000554">
    <property type="entry name" value="Homoserine dehydrogenase"/>
    <property type="match status" value="1"/>
</dbReference>
<evidence type="ECO:0000256" key="9">
    <source>
        <dbReference type="ARBA" id="ARBA00023167"/>
    </source>
</evidence>
<reference evidence="14 15" key="1">
    <citation type="journal article" date="2010" name="Stand. Genomic Sci.">
        <title>Complete genome sequence of Methanothermus fervidus type strain (V24S).</title>
        <authorList>
            <person name="Anderson I."/>
            <person name="Djao O.D."/>
            <person name="Misra M."/>
            <person name="Chertkov O."/>
            <person name="Nolan M."/>
            <person name="Lucas S."/>
            <person name="Lapidus A."/>
            <person name="Del Rio T.G."/>
            <person name="Tice H."/>
            <person name="Cheng J.F."/>
            <person name="Tapia R."/>
            <person name="Han C."/>
            <person name="Goodwin L."/>
            <person name="Pitluck S."/>
            <person name="Liolios K."/>
            <person name="Ivanova N."/>
            <person name="Mavromatis K."/>
            <person name="Mikhailova N."/>
            <person name="Pati A."/>
            <person name="Brambilla E."/>
            <person name="Chen A."/>
            <person name="Palaniappan K."/>
            <person name="Land M."/>
            <person name="Hauser L."/>
            <person name="Chang Y.J."/>
            <person name="Jeffries C.D."/>
            <person name="Sikorski J."/>
            <person name="Spring S."/>
            <person name="Rohde M."/>
            <person name="Eichinger K."/>
            <person name="Huber H."/>
            <person name="Wirth R."/>
            <person name="Goker M."/>
            <person name="Detter J.C."/>
            <person name="Woyke T."/>
            <person name="Bristow J."/>
            <person name="Eisen J.A."/>
            <person name="Markowitz V."/>
            <person name="Hugenholtz P."/>
            <person name="Klenk H.P."/>
            <person name="Kyrpides N.C."/>
        </authorList>
    </citation>
    <scope>NUCLEOTIDE SEQUENCE [LARGE SCALE GENOMIC DNA]</scope>
    <source>
        <strain evidence="15">ATCC 43054 / DSM 2088 / JCM 10308 / V24 S</strain>
    </source>
</reference>
<dbReference type="Pfam" id="PF00742">
    <property type="entry name" value="Homoserine_dh"/>
    <property type="match status" value="1"/>
</dbReference>
<evidence type="ECO:0000256" key="10">
    <source>
        <dbReference type="PIRSR" id="PIRSR036497-1"/>
    </source>
</evidence>
<dbReference type="GO" id="GO:0050661">
    <property type="term" value="F:NADP binding"/>
    <property type="evidence" value="ECO:0007669"/>
    <property type="project" value="InterPro"/>
</dbReference>